<feature type="compositionally biased region" description="Low complexity" evidence="1">
    <location>
        <begin position="21"/>
        <end position="42"/>
    </location>
</feature>
<dbReference type="InterPro" id="IPR024520">
    <property type="entry name" value="DUF3558"/>
</dbReference>
<gene>
    <name evidence="3" type="ORF">HF526_21355</name>
</gene>
<feature type="chain" id="PRO_5045696768" evidence="2">
    <location>
        <begin position="19"/>
        <end position="198"/>
    </location>
</feature>
<feature type="signal peptide" evidence="2">
    <location>
        <begin position="1"/>
        <end position="18"/>
    </location>
</feature>
<keyword evidence="4" id="KW-1185">Reference proteome</keyword>
<comment type="caution">
    <text evidence="3">The sequence shown here is derived from an EMBL/GenBank/DDBJ whole genome shotgun (WGS) entry which is preliminary data.</text>
</comment>
<dbReference type="Proteomes" id="UP000820669">
    <property type="component" value="Unassembled WGS sequence"/>
</dbReference>
<evidence type="ECO:0000313" key="4">
    <source>
        <dbReference type="Proteomes" id="UP000820669"/>
    </source>
</evidence>
<name>A0ABX1SHV3_9PSEU</name>
<evidence type="ECO:0000256" key="2">
    <source>
        <dbReference type="SAM" id="SignalP"/>
    </source>
</evidence>
<proteinExistence type="predicted"/>
<protein>
    <submittedName>
        <fullName evidence="3">DUF3558 domain-containing protein</fullName>
    </submittedName>
</protein>
<keyword evidence="2" id="KW-0732">Signal</keyword>
<feature type="region of interest" description="Disordered" evidence="1">
    <location>
        <begin position="21"/>
        <end position="43"/>
    </location>
</feature>
<dbReference type="RefSeq" id="WP_169383320.1">
    <property type="nucleotide sequence ID" value="NZ_JAAXLA010000043.1"/>
</dbReference>
<organism evidence="3 4">
    <name type="scientific">Pseudonocardia acidicola</name>
    <dbReference type="NCBI Taxonomy" id="2724939"/>
    <lineage>
        <taxon>Bacteria</taxon>
        <taxon>Bacillati</taxon>
        <taxon>Actinomycetota</taxon>
        <taxon>Actinomycetes</taxon>
        <taxon>Pseudonocardiales</taxon>
        <taxon>Pseudonocardiaceae</taxon>
        <taxon>Pseudonocardia</taxon>
    </lineage>
</organism>
<evidence type="ECO:0000256" key="1">
    <source>
        <dbReference type="SAM" id="MobiDB-lite"/>
    </source>
</evidence>
<dbReference type="Pfam" id="PF12079">
    <property type="entry name" value="DUF3558"/>
    <property type="match status" value="1"/>
</dbReference>
<dbReference type="EMBL" id="JAAXLA010000043">
    <property type="protein sequence ID" value="NMH99844.1"/>
    <property type="molecule type" value="Genomic_DNA"/>
</dbReference>
<reference evidence="3 4" key="1">
    <citation type="submission" date="2020-04" db="EMBL/GenBank/DDBJ databases">
        <authorList>
            <person name="Klaysubun C."/>
            <person name="Duangmal K."/>
            <person name="Lipun K."/>
        </authorList>
    </citation>
    <scope>NUCLEOTIDE SEQUENCE [LARGE SCALE GENOMIC DNA]</scope>
    <source>
        <strain evidence="3 4">K10HN5</strain>
    </source>
</reference>
<evidence type="ECO:0000313" key="3">
    <source>
        <dbReference type="EMBL" id="NMH99844.1"/>
    </source>
</evidence>
<dbReference type="PROSITE" id="PS51257">
    <property type="entry name" value="PROKAR_LIPOPROTEIN"/>
    <property type="match status" value="1"/>
</dbReference>
<accession>A0ABX1SHV3</accession>
<sequence>MHRVVVIAVLLGVTAGCAAQDPGAAAPTPSASASASASAEPSGIMLPPRPRELGLDGVDPCSVLSARQRAGLGLDGRPVAGRTGALFGAASSCTIGGSEPREVSAGLAVVTDRGIDVITAAGSVTDELTVITVAGFPAVLARPTRLRDFCSVEVDVAAGQLLDVQFAQGTRDQPIPQDQLCRDAEQVAEAALTSLLAG</sequence>